<feature type="region of interest" description="Disordered" evidence="1">
    <location>
        <begin position="80"/>
        <end position="109"/>
    </location>
</feature>
<accession>A0A9Q1JTX8</accession>
<evidence type="ECO:0000256" key="1">
    <source>
        <dbReference type="SAM" id="MobiDB-lite"/>
    </source>
</evidence>
<comment type="caution">
    <text evidence="2">The sequence shown here is derived from an EMBL/GenBank/DDBJ whole genome shotgun (WGS) entry which is preliminary data.</text>
</comment>
<evidence type="ECO:0000313" key="3">
    <source>
        <dbReference type="Proteomes" id="UP001153076"/>
    </source>
</evidence>
<reference evidence="2" key="1">
    <citation type="submission" date="2022-04" db="EMBL/GenBank/DDBJ databases">
        <title>Carnegiea gigantea Genome sequencing and assembly v2.</title>
        <authorList>
            <person name="Copetti D."/>
            <person name="Sanderson M.J."/>
            <person name="Burquez A."/>
            <person name="Wojciechowski M.F."/>
        </authorList>
    </citation>
    <scope>NUCLEOTIDE SEQUENCE</scope>
    <source>
        <strain evidence="2">SGP5-SGP5p</strain>
        <tissue evidence="2">Aerial part</tissue>
    </source>
</reference>
<keyword evidence="3" id="KW-1185">Reference proteome</keyword>
<organism evidence="2 3">
    <name type="scientific">Carnegiea gigantea</name>
    <dbReference type="NCBI Taxonomy" id="171969"/>
    <lineage>
        <taxon>Eukaryota</taxon>
        <taxon>Viridiplantae</taxon>
        <taxon>Streptophyta</taxon>
        <taxon>Embryophyta</taxon>
        <taxon>Tracheophyta</taxon>
        <taxon>Spermatophyta</taxon>
        <taxon>Magnoliopsida</taxon>
        <taxon>eudicotyledons</taxon>
        <taxon>Gunneridae</taxon>
        <taxon>Pentapetalae</taxon>
        <taxon>Caryophyllales</taxon>
        <taxon>Cactineae</taxon>
        <taxon>Cactaceae</taxon>
        <taxon>Cactoideae</taxon>
        <taxon>Echinocereeae</taxon>
        <taxon>Carnegiea</taxon>
    </lineage>
</organism>
<protein>
    <submittedName>
        <fullName evidence="2">Uncharacterized protein</fullName>
    </submittedName>
</protein>
<dbReference type="EMBL" id="JAKOGI010000737">
    <property type="protein sequence ID" value="KAJ8430942.1"/>
    <property type="molecule type" value="Genomic_DNA"/>
</dbReference>
<gene>
    <name evidence="2" type="ORF">Cgig2_003221</name>
</gene>
<proteinExistence type="predicted"/>
<sequence>MMHRWKKKNHEELDLWFSDIKRWSKYESRDSRKNMDSNGDVSGFEDLEDELAIENDKAQSNLWKDDLLIDEMDREVSETEMVPLEEEEFRAEQNVEVEPPLGFERPQSLSTYKLRGPKENHSVEGISSAAREQPNSKLVGNFGFKVRELSESGVLLGLENNVL</sequence>
<evidence type="ECO:0000313" key="2">
    <source>
        <dbReference type="EMBL" id="KAJ8430942.1"/>
    </source>
</evidence>
<dbReference type="AlphaFoldDB" id="A0A9Q1JTX8"/>
<name>A0A9Q1JTX8_9CARY</name>
<dbReference type="Proteomes" id="UP001153076">
    <property type="component" value="Unassembled WGS sequence"/>
</dbReference>